<protein>
    <submittedName>
        <fullName evidence="1">Uncharacterized protein</fullName>
    </submittedName>
</protein>
<gene>
    <name evidence="1" type="ORF">T4B_6418</name>
</gene>
<name>A0A0V1J2D9_TRIPS</name>
<dbReference type="Proteomes" id="UP000054805">
    <property type="component" value="Unassembled WGS sequence"/>
</dbReference>
<evidence type="ECO:0000313" key="1">
    <source>
        <dbReference type="EMBL" id="KRZ29146.1"/>
    </source>
</evidence>
<dbReference type="EMBL" id="JYDS01000049">
    <property type="protein sequence ID" value="KRZ29146.1"/>
    <property type="molecule type" value="Genomic_DNA"/>
</dbReference>
<evidence type="ECO:0000313" key="2">
    <source>
        <dbReference type="Proteomes" id="UP000054805"/>
    </source>
</evidence>
<proteinExistence type="predicted"/>
<keyword evidence="2" id="KW-1185">Reference proteome</keyword>
<dbReference type="AlphaFoldDB" id="A0A0V1J2D9"/>
<comment type="caution">
    <text evidence="1">The sequence shown here is derived from an EMBL/GenBank/DDBJ whole genome shotgun (WGS) entry which is preliminary data.</text>
</comment>
<sequence length="85" mass="9601">MGRKILPLPAMSQELEIPAYKNLALLSEHTVWYMDGTECYQRIFNALIAKAAALRVAAFQLQTIISNFETALYPAVQRSFPSVRI</sequence>
<organism evidence="1 2">
    <name type="scientific">Trichinella pseudospiralis</name>
    <name type="common">Parasitic roundworm</name>
    <dbReference type="NCBI Taxonomy" id="6337"/>
    <lineage>
        <taxon>Eukaryota</taxon>
        <taxon>Metazoa</taxon>
        <taxon>Ecdysozoa</taxon>
        <taxon>Nematoda</taxon>
        <taxon>Enoplea</taxon>
        <taxon>Dorylaimia</taxon>
        <taxon>Trichinellida</taxon>
        <taxon>Trichinellidae</taxon>
        <taxon>Trichinella</taxon>
    </lineage>
</organism>
<accession>A0A0V1J2D9</accession>
<reference evidence="1 2" key="1">
    <citation type="submission" date="2015-01" db="EMBL/GenBank/DDBJ databases">
        <title>Evolution of Trichinella species and genotypes.</title>
        <authorList>
            <person name="Korhonen P.K."/>
            <person name="Edoardo P."/>
            <person name="Giuseppe L.R."/>
            <person name="Gasser R.B."/>
        </authorList>
    </citation>
    <scope>NUCLEOTIDE SEQUENCE [LARGE SCALE GENOMIC DNA]</scope>
    <source>
        <strain evidence="1">ISS588</strain>
    </source>
</reference>